<dbReference type="GO" id="GO:0046872">
    <property type="term" value="F:metal ion binding"/>
    <property type="evidence" value="ECO:0007669"/>
    <property type="project" value="UniProtKB-KW"/>
</dbReference>
<dbReference type="InParanoid" id="W2S8A8"/>
<evidence type="ECO:0000256" key="4">
    <source>
        <dbReference type="SAM" id="MobiDB-lite"/>
    </source>
</evidence>
<keyword evidence="2" id="KW-0479">Metal-binding</keyword>
<evidence type="ECO:0000313" key="6">
    <source>
        <dbReference type="EMBL" id="ETN44892.1"/>
    </source>
</evidence>
<dbReference type="eggNOG" id="ENOG502S5AR">
    <property type="taxonomic scope" value="Eukaryota"/>
</dbReference>
<reference evidence="6 7" key="1">
    <citation type="submission" date="2013-03" db="EMBL/GenBank/DDBJ databases">
        <title>The Genome Sequence of Phialophora europaea CBS 101466.</title>
        <authorList>
            <consortium name="The Broad Institute Genomics Platform"/>
            <person name="Cuomo C."/>
            <person name="de Hoog S."/>
            <person name="Gorbushina A."/>
            <person name="Walker B."/>
            <person name="Young S.K."/>
            <person name="Zeng Q."/>
            <person name="Gargeya S."/>
            <person name="Fitzgerald M."/>
            <person name="Haas B."/>
            <person name="Abouelleil A."/>
            <person name="Allen A.W."/>
            <person name="Alvarado L."/>
            <person name="Arachchi H.M."/>
            <person name="Berlin A.M."/>
            <person name="Chapman S.B."/>
            <person name="Gainer-Dewar J."/>
            <person name="Goldberg J."/>
            <person name="Griggs A."/>
            <person name="Gujja S."/>
            <person name="Hansen M."/>
            <person name="Howarth C."/>
            <person name="Imamovic A."/>
            <person name="Ireland A."/>
            <person name="Larimer J."/>
            <person name="McCowan C."/>
            <person name="Murphy C."/>
            <person name="Pearson M."/>
            <person name="Poon T.W."/>
            <person name="Priest M."/>
            <person name="Roberts A."/>
            <person name="Saif S."/>
            <person name="Shea T."/>
            <person name="Sisk P."/>
            <person name="Sykes S."/>
            <person name="Wortman J."/>
            <person name="Nusbaum C."/>
            <person name="Birren B."/>
        </authorList>
    </citation>
    <scope>NUCLEOTIDE SEQUENCE [LARGE SCALE GENOMIC DNA]</scope>
    <source>
        <strain evidence="6 7">CBS 101466</strain>
    </source>
</reference>
<dbReference type="OrthoDB" id="406544at2759"/>
<evidence type="ECO:0000256" key="3">
    <source>
        <dbReference type="ARBA" id="ARBA00022833"/>
    </source>
</evidence>
<feature type="region of interest" description="Disordered" evidence="4">
    <location>
        <begin position="117"/>
        <end position="136"/>
    </location>
</feature>
<dbReference type="SUPFAM" id="SSF51316">
    <property type="entry name" value="Mss4-like"/>
    <property type="match status" value="1"/>
</dbReference>
<dbReference type="Pfam" id="PF04828">
    <property type="entry name" value="GFA"/>
    <property type="match status" value="1"/>
</dbReference>
<dbReference type="RefSeq" id="XP_008712662.1">
    <property type="nucleotide sequence ID" value="XM_008714440.1"/>
</dbReference>
<evidence type="ECO:0000256" key="1">
    <source>
        <dbReference type="ARBA" id="ARBA00005495"/>
    </source>
</evidence>
<gene>
    <name evidence="6" type="ORF">HMPREF1541_09767</name>
</gene>
<evidence type="ECO:0000256" key="2">
    <source>
        <dbReference type="ARBA" id="ARBA00022723"/>
    </source>
</evidence>
<dbReference type="STRING" id="1220924.W2S8A8"/>
<dbReference type="Proteomes" id="UP000030752">
    <property type="component" value="Unassembled WGS sequence"/>
</dbReference>
<dbReference type="InterPro" id="IPR006913">
    <property type="entry name" value="CENP-V/GFA"/>
</dbReference>
<dbReference type="GO" id="GO:0016846">
    <property type="term" value="F:carbon-sulfur lyase activity"/>
    <property type="evidence" value="ECO:0007669"/>
    <property type="project" value="InterPro"/>
</dbReference>
<accession>W2S8A8</accession>
<protein>
    <recommendedName>
        <fullName evidence="5">CENP-V/GFA domain-containing protein</fullName>
    </recommendedName>
</protein>
<sequence length="136" mass="14723">MATDKSIPREDKGRCLCGAVTFTVVGEPIYNVVCHCENCRKLSALTPLNDDIVSIPAGILASGNSGLGIIAQAEGDRMIQKRWTPHKEQFCRDKAAWMGDLADHVGQERFVRGPFSEKVGEEQQQQGGEHGGGGKL</sequence>
<feature type="domain" description="CENP-V/GFA" evidence="5">
    <location>
        <begin position="12"/>
        <end position="54"/>
    </location>
</feature>
<dbReference type="EMBL" id="KB822713">
    <property type="protein sequence ID" value="ETN44892.1"/>
    <property type="molecule type" value="Genomic_DNA"/>
</dbReference>
<dbReference type="InterPro" id="IPR011057">
    <property type="entry name" value="Mss4-like_sf"/>
</dbReference>
<dbReference type="Gene3D" id="3.90.1590.10">
    <property type="entry name" value="glutathione-dependent formaldehyde- activating enzyme (gfa)"/>
    <property type="match status" value="1"/>
</dbReference>
<dbReference type="AlphaFoldDB" id="W2S8A8"/>
<proteinExistence type="inferred from homology"/>
<dbReference type="VEuPathDB" id="FungiDB:HMPREF1541_09767"/>
<name>W2S8A8_CYPE1</name>
<keyword evidence="3" id="KW-0862">Zinc</keyword>
<evidence type="ECO:0000313" key="7">
    <source>
        <dbReference type="Proteomes" id="UP000030752"/>
    </source>
</evidence>
<keyword evidence="7" id="KW-1185">Reference proteome</keyword>
<organism evidence="6 7">
    <name type="scientific">Cyphellophora europaea (strain CBS 101466)</name>
    <name type="common">Phialophora europaea</name>
    <dbReference type="NCBI Taxonomy" id="1220924"/>
    <lineage>
        <taxon>Eukaryota</taxon>
        <taxon>Fungi</taxon>
        <taxon>Dikarya</taxon>
        <taxon>Ascomycota</taxon>
        <taxon>Pezizomycotina</taxon>
        <taxon>Eurotiomycetes</taxon>
        <taxon>Chaetothyriomycetidae</taxon>
        <taxon>Chaetothyriales</taxon>
        <taxon>Cyphellophoraceae</taxon>
        <taxon>Cyphellophora</taxon>
    </lineage>
</organism>
<comment type="similarity">
    <text evidence="1">Belongs to the Gfa family.</text>
</comment>
<evidence type="ECO:0000259" key="5">
    <source>
        <dbReference type="Pfam" id="PF04828"/>
    </source>
</evidence>
<dbReference type="HOGENOM" id="CLU_055491_3_2_1"/>
<dbReference type="GeneID" id="19977106"/>